<dbReference type="PROSITE" id="PS50253">
    <property type="entry name" value="COX3"/>
    <property type="match status" value="1"/>
</dbReference>
<dbReference type="FunFam" id="1.20.120.80:FF:000003">
    <property type="entry name" value="Cytochrome c oxidase subunit 3"/>
    <property type="match status" value="1"/>
</dbReference>
<keyword evidence="7" id="KW-1278">Translocase</keyword>
<evidence type="ECO:0000313" key="15">
    <source>
        <dbReference type="EMBL" id="GHH55757.1"/>
    </source>
</evidence>
<dbReference type="GO" id="GO:0019646">
    <property type="term" value="P:aerobic electron transport chain"/>
    <property type="evidence" value="ECO:0007669"/>
    <property type="project" value="InterPro"/>
</dbReference>
<evidence type="ECO:0000256" key="9">
    <source>
        <dbReference type="ARBA" id="ARBA00023136"/>
    </source>
</evidence>
<evidence type="ECO:0000256" key="5">
    <source>
        <dbReference type="ARBA" id="ARBA00022475"/>
    </source>
</evidence>
<organism evidence="15 16">
    <name type="scientific">Xanthomonas boreopolis</name>
    <dbReference type="NCBI Taxonomy" id="86183"/>
    <lineage>
        <taxon>Bacteria</taxon>
        <taxon>Pseudomonadati</taxon>
        <taxon>Pseudomonadota</taxon>
        <taxon>Gammaproteobacteria</taxon>
        <taxon>Lysobacterales</taxon>
        <taxon>Lysobacteraceae</taxon>
        <taxon>Xanthomonas</taxon>
    </lineage>
</organism>
<dbReference type="InterPro" id="IPR013833">
    <property type="entry name" value="Cyt_c_oxidase_su3_a-hlx"/>
</dbReference>
<dbReference type="EMBL" id="BNBA01000019">
    <property type="protein sequence ID" value="GHH55757.1"/>
    <property type="molecule type" value="Genomic_DNA"/>
</dbReference>
<dbReference type="EC" id="7.1.1.9" evidence="3"/>
<dbReference type="GO" id="GO:0045277">
    <property type="term" value="C:respiratory chain complex IV"/>
    <property type="evidence" value="ECO:0007669"/>
    <property type="project" value="UniProtKB-ARBA"/>
</dbReference>
<reference evidence="15" key="1">
    <citation type="journal article" date="2014" name="Int. J. Syst. Evol. Microbiol.">
        <title>Complete genome sequence of Corynebacterium casei LMG S-19264T (=DSM 44701T), isolated from a smear-ripened cheese.</title>
        <authorList>
            <consortium name="US DOE Joint Genome Institute (JGI-PGF)"/>
            <person name="Walter F."/>
            <person name="Albersmeier A."/>
            <person name="Kalinowski J."/>
            <person name="Ruckert C."/>
        </authorList>
    </citation>
    <scope>NUCLEOTIDE SEQUENCE</scope>
    <source>
        <strain evidence="15">JCM 13306</strain>
    </source>
</reference>
<gene>
    <name evidence="15" type="primary">cox3</name>
    <name evidence="15" type="ORF">GCM10009090_24480</name>
</gene>
<feature type="transmembrane region" description="Helical" evidence="13">
    <location>
        <begin position="280"/>
        <end position="298"/>
    </location>
</feature>
<dbReference type="SUPFAM" id="SSF81452">
    <property type="entry name" value="Cytochrome c oxidase subunit III-like"/>
    <property type="match status" value="1"/>
</dbReference>
<comment type="caution">
    <text evidence="15">The sequence shown here is derived from an EMBL/GenBank/DDBJ whole genome shotgun (WGS) entry which is preliminary data.</text>
</comment>
<dbReference type="GO" id="GO:0005886">
    <property type="term" value="C:plasma membrane"/>
    <property type="evidence" value="ECO:0007669"/>
    <property type="project" value="UniProtKB-SubCell"/>
</dbReference>
<dbReference type="Gene3D" id="1.10.287.70">
    <property type="match status" value="1"/>
</dbReference>
<keyword evidence="16" id="KW-1185">Reference proteome</keyword>
<feature type="transmembrane region" description="Helical" evidence="13">
    <location>
        <begin position="27"/>
        <end position="46"/>
    </location>
</feature>
<proteinExistence type="inferred from homology"/>
<evidence type="ECO:0000256" key="6">
    <source>
        <dbReference type="ARBA" id="ARBA00022692"/>
    </source>
</evidence>
<evidence type="ECO:0000256" key="7">
    <source>
        <dbReference type="ARBA" id="ARBA00022967"/>
    </source>
</evidence>
<evidence type="ECO:0000256" key="8">
    <source>
        <dbReference type="ARBA" id="ARBA00022989"/>
    </source>
</evidence>
<sequence>MQTEPGTTMAQHTSDANVYFVPSQSRWPFVGSIAMFVTMIGVASWLNDAAWGRWTFFAGIAMLAATLFMWFGDVIRESNSGAYNRQVDGSFRMGMVWFIFSEVMFFGAFFGALFYTRTFVLPWLGGSGDGVMTNELLWNGYSAVWPTNGPGQIGGQFQTIPAWGLPLVNTLILLSSGVTLTIAHHALKAGQRTKLLVWQAATVLLGCVFLYFQAEEYMHAYKELNLTLGSGIYGSTFFMLTGFHGMHVALGTIMLIVMWLRAARGHFTRDNHFAFEAAAWYWHFVDVVWLALFLFVYVL</sequence>
<name>A0A919F933_9XANT</name>
<evidence type="ECO:0000256" key="10">
    <source>
        <dbReference type="ARBA" id="ARBA00031400"/>
    </source>
</evidence>
<dbReference type="AlphaFoldDB" id="A0A919F933"/>
<evidence type="ECO:0000313" key="16">
    <source>
        <dbReference type="Proteomes" id="UP000623958"/>
    </source>
</evidence>
<keyword evidence="5" id="KW-1003">Cell membrane</keyword>
<dbReference type="PANTHER" id="PTHR11403:SF7">
    <property type="entry name" value="CYTOCHROME C OXIDASE SUBUNIT 3"/>
    <property type="match status" value="1"/>
</dbReference>
<dbReference type="FunFam" id="1.10.287.70:FF:000082">
    <property type="entry name" value="Cytochrome c oxidase subunit 3"/>
    <property type="match status" value="1"/>
</dbReference>
<protein>
    <recommendedName>
        <fullName evidence="4">Probable cytochrome c oxidase subunit 3</fullName>
        <ecNumber evidence="3">7.1.1.9</ecNumber>
    </recommendedName>
    <alternativeName>
        <fullName evidence="10">Cytochrome aa3 subunit 3</fullName>
    </alternativeName>
    <alternativeName>
        <fullName evidence="11">Cytochrome c oxidase polypeptide III</fullName>
    </alternativeName>
</protein>
<keyword evidence="6 12" id="KW-0812">Transmembrane</keyword>
<keyword evidence="9 13" id="KW-0472">Membrane</keyword>
<feature type="domain" description="Heme-copper oxidase subunit III family profile" evidence="14">
    <location>
        <begin position="15"/>
        <end position="299"/>
    </location>
</feature>
<evidence type="ECO:0000256" key="13">
    <source>
        <dbReference type="SAM" id="Phobius"/>
    </source>
</evidence>
<reference evidence="15" key="2">
    <citation type="submission" date="2020-09" db="EMBL/GenBank/DDBJ databases">
        <authorList>
            <person name="Sun Q."/>
            <person name="Ohkuma M."/>
        </authorList>
    </citation>
    <scope>NUCLEOTIDE SEQUENCE</scope>
    <source>
        <strain evidence="15">JCM 13306</strain>
    </source>
</reference>
<evidence type="ECO:0000256" key="3">
    <source>
        <dbReference type="ARBA" id="ARBA00012949"/>
    </source>
</evidence>
<evidence type="ECO:0000256" key="1">
    <source>
        <dbReference type="ARBA" id="ARBA00004141"/>
    </source>
</evidence>
<evidence type="ECO:0000259" key="14">
    <source>
        <dbReference type="PROSITE" id="PS50253"/>
    </source>
</evidence>
<evidence type="ECO:0000256" key="2">
    <source>
        <dbReference type="ARBA" id="ARBA00010581"/>
    </source>
</evidence>
<comment type="subcellular location">
    <subcellularLocation>
        <location evidence="12">Cell membrane</location>
        <topology evidence="12">Multi-pass membrane protein</topology>
    </subcellularLocation>
    <subcellularLocation>
        <location evidence="1">Membrane</location>
        <topology evidence="1">Multi-pass membrane protein</topology>
    </subcellularLocation>
</comment>
<dbReference type="GO" id="GO:0004129">
    <property type="term" value="F:cytochrome-c oxidase activity"/>
    <property type="evidence" value="ECO:0007669"/>
    <property type="project" value="UniProtKB-EC"/>
</dbReference>
<evidence type="ECO:0000256" key="11">
    <source>
        <dbReference type="ARBA" id="ARBA00031625"/>
    </source>
</evidence>
<dbReference type="InterPro" id="IPR033945">
    <property type="entry name" value="Cyt_c_oxase_su3_dom"/>
</dbReference>
<dbReference type="InterPro" id="IPR024791">
    <property type="entry name" value="Cyt_c/ubiquinol_Oxase_su3"/>
</dbReference>
<accession>A0A919F933</accession>
<dbReference type="InterPro" id="IPR000298">
    <property type="entry name" value="Cyt_c_oxidase-like_su3"/>
</dbReference>
<comment type="similarity">
    <text evidence="2 12">Belongs to the cytochrome c oxidase subunit 3 family.</text>
</comment>
<feature type="transmembrane region" description="Helical" evidence="13">
    <location>
        <begin position="232"/>
        <end position="260"/>
    </location>
</feature>
<dbReference type="Proteomes" id="UP000623958">
    <property type="component" value="Unassembled WGS sequence"/>
</dbReference>
<dbReference type="InterPro" id="IPR035973">
    <property type="entry name" value="Cyt_c_oxidase_su3-like_sf"/>
</dbReference>
<evidence type="ECO:0000256" key="4">
    <source>
        <dbReference type="ARBA" id="ARBA00022347"/>
    </source>
</evidence>
<evidence type="ECO:0000256" key="12">
    <source>
        <dbReference type="RuleBase" id="RU003376"/>
    </source>
</evidence>
<dbReference type="Pfam" id="PF00510">
    <property type="entry name" value="COX3"/>
    <property type="match status" value="2"/>
</dbReference>
<feature type="transmembrane region" description="Helical" evidence="13">
    <location>
        <begin position="52"/>
        <end position="72"/>
    </location>
</feature>
<feature type="transmembrane region" description="Helical" evidence="13">
    <location>
        <begin position="93"/>
        <end position="115"/>
    </location>
</feature>
<dbReference type="Gene3D" id="1.20.120.80">
    <property type="entry name" value="Cytochrome c oxidase, subunit III, four-helix bundle"/>
    <property type="match status" value="1"/>
</dbReference>
<feature type="transmembrane region" description="Helical" evidence="13">
    <location>
        <begin position="163"/>
        <end position="183"/>
    </location>
</feature>
<dbReference type="PANTHER" id="PTHR11403">
    <property type="entry name" value="CYTOCHROME C OXIDASE SUBUNIT III"/>
    <property type="match status" value="1"/>
</dbReference>
<dbReference type="CDD" id="cd01665">
    <property type="entry name" value="Cyt_c_Oxidase_III"/>
    <property type="match status" value="1"/>
</dbReference>
<feature type="transmembrane region" description="Helical" evidence="13">
    <location>
        <begin position="195"/>
        <end position="212"/>
    </location>
</feature>
<keyword evidence="8 13" id="KW-1133">Transmembrane helix</keyword>